<dbReference type="InterPro" id="IPR033349">
    <property type="entry name" value="ATRIP"/>
</dbReference>
<dbReference type="AlphaFoldDB" id="A0A3B1KHI7"/>
<evidence type="ECO:0000313" key="3">
    <source>
        <dbReference type="Ensembl" id="ENSAMXP00000053480.1"/>
    </source>
</evidence>
<dbReference type="Ensembl" id="ENSAMXT00000043638.1">
    <property type="protein sequence ID" value="ENSAMXP00000053480.1"/>
    <property type="gene ID" value="ENSAMXG00000005302.2"/>
</dbReference>
<feature type="region of interest" description="Disordered" evidence="2">
    <location>
        <begin position="1"/>
        <end position="54"/>
    </location>
</feature>
<dbReference type="GO" id="GO:0000077">
    <property type="term" value="P:DNA damage checkpoint signaling"/>
    <property type="evidence" value="ECO:0007669"/>
    <property type="project" value="InterPro"/>
</dbReference>
<dbReference type="GO" id="GO:0006281">
    <property type="term" value="P:DNA repair"/>
    <property type="evidence" value="ECO:0007669"/>
    <property type="project" value="TreeGrafter"/>
</dbReference>
<feature type="compositionally biased region" description="Polar residues" evidence="2">
    <location>
        <begin position="73"/>
        <end position="88"/>
    </location>
</feature>
<sequence>MGARTRTGHKWTRPLLSEASNDMEYPPSKRLRGPQNTAPVEQDPFGDDEDFTQDNLEEIDIIASQAITGDGHLTSTKRTFGSISSHPAEQSKGPVKQGRKTFAIGSSSSSSTSSMYNNMERQRHDSFGNGQLSKDRDELDYSRLEAQQAELKRKLKEVEDQILMKNGEIRVLRDSLKLANQEKEQQRQANVALERERANVQSEKEKELSKKVESLQSELHFKEAEMNEMRSKLQSTERGGRVVGTPIRNKTSSIAFVNKETFSAELSVKASSRGHHEDSEKQGRIKCDKDAFDSGFHNKGPVLLNLLLQHPLEPSSLGLYHLLCISPDTLPGLCSQSSYTSPASSAGSSTSSTDPRFLHRPQAHFYQFQSLAMSGLSVLAQRLPLHPVTSSQLPLRICPAAVHLLPLLNYHISIFCQTLDSIERSGKSPLRGRCLSGSSDSSLASTVEESLGAQEEFALAALKALYHTVSESREAALTLLSGPETDCPSKPSENRLSSEPHISTAAENTVKKVNEALQAQHPLLQRLIQLLDQKFVSNAGQKEAVVNCSLRILGVLAERVEENQLWRLKVVLSSEALAQNISVESAYTTVCLSVRFLALVADCDEIATQLCSHNFVCPLARVFQYVTSRPEKSVTEDMWSRLEVEVVQLLSKLFTQKTSTWAALISESSCQCSSEVVRTVVVVLHRQWLCIKGQEKHVSGGQTWTSPAVQLLREALMLLHWLLLNDSSFSVHCLDVLHIYQQVIPAIRDTLRKIPDLSESEELAIEEICRPEADVEDMDIDTGS</sequence>
<dbReference type="FunCoup" id="A0A3B1KHI7">
    <property type="interactions" value="1754"/>
</dbReference>
<reference evidence="4" key="2">
    <citation type="journal article" date="2014" name="Nat. Commun.">
        <title>The cavefish genome reveals candidate genes for eye loss.</title>
        <authorList>
            <person name="McGaugh S.E."/>
            <person name="Gross J.B."/>
            <person name="Aken B."/>
            <person name="Blin M."/>
            <person name="Borowsky R."/>
            <person name="Chalopin D."/>
            <person name="Hinaux H."/>
            <person name="Jeffery W.R."/>
            <person name="Keene A."/>
            <person name="Ma L."/>
            <person name="Minx P."/>
            <person name="Murphy D."/>
            <person name="O'Quin K.E."/>
            <person name="Retaux S."/>
            <person name="Rohner N."/>
            <person name="Searle S.M."/>
            <person name="Stahl B.A."/>
            <person name="Tabin C."/>
            <person name="Volff J.N."/>
            <person name="Yoshizawa M."/>
            <person name="Warren W.C."/>
        </authorList>
    </citation>
    <scope>NUCLEOTIDE SEQUENCE [LARGE SCALE GENOMIC DNA]</scope>
    <source>
        <strain evidence="4">female</strain>
    </source>
</reference>
<feature type="region of interest" description="Disordered" evidence="2">
    <location>
        <begin position="70"/>
        <end position="116"/>
    </location>
</feature>
<dbReference type="PANTHER" id="PTHR28594:SF1">
    <property type="entry name" value="ATR-INTERACTING PROTEIN"/>
    <property type="match status" value="1"/>
</dbReference>
<feature type="coiled-coil region" evidence="1">
    <location>
        <begin position="134"/>
        <end position="232"/>
    </location>
</feature>
<keyword evidence="4" id="KW-1185">Reference proteome</keyword>
<feature type="region of interest" description="Disordered" evidence="2">
    <location>
        <begin position="480"/>
        <end position="500"/>
    </location>
</feature>
<keyword evidence="1" id="KW-0175">Coiled coil</keyword>
<dbReference type="PANTHER" id="PTHR28594">
    <property type="entry name" value="ATR-INTERACTING PROTEIN"/>
    <property type="match status" value="1"/>
</dbReference>
<proteinExistence type="predicted"/>
<accession>A0A3B1KHI7</accession>
<feature type="compositionally biased region" description="Acidic residues" evidence="2">
    <location>
        <begin position="44"/>
        <end position="54"/>
    </location>
</feature>
<organism evidence="3 4">
    <name type="scientific">Astyanax mexicanus</name>
    <name type="common">Blind cave fish</name>
    <name type="synonym">Astyanax fasciatus mexicanus</name>
    <dbReference type="NCBI Taxonomy" id="7994"/>
    <lineage>
        <taxon>Eukaryota</taxon>
        <taxon>Metazoa</taxon>
        <taxon>Chordata</taxon>
        <taxon>Craniata</taxon>
        <taxon>Vertebrata</taxon>
        <taxon>Euteleostomi</taxon>
        <taxon>Actinopterygii</taxon>
        <taxon>Neopterygii</taxon>
        <taxon>Teleostei</taxon>
        <taxon>Ostariophysi</taxon>
        <taxon>Characiformes</taxon>
        <taxon>Characoidei</taxon>
        <taxon>Acestrorhamphidae</taxon>
        <taxon>Acestrorhamphinae</taxon>
        <taxon>Astyanax</taxon>
    </lineage>
</organism>
<evidence type="ECO:0000313" key="4">
    <source>
        <dbReference type="Proteomes" id="UP000018467"/>
    </source>
</evidence>
<dbReference type="Proteomes" id="UP000018467">
    <property type="component" value="Unassembled WGS sequence"/>
</dbReference>
<dbReference type="InParanoid" id="A0A3B1KHI7"/>
<reference evidence="3" key="4">
    <citation type="submission" date="2025-09" db="UniProtKB">
        <authorList>
            <consortium name="Ensembl"/>
        </authorList>
    </citation>
    <scope>IDENTIFICATION</scope>
</reference>
<evidence type="ECO:0000256" key="1">
    <source>
        <dbReference type="SAM" id="Coils"/>
    </source>
</evidence>
<reference evidence="4" key="1">
    <citation type="submission" date="2013-03" db="EMBL/GenBank/DDBJ databases">
        <authorList>
            <person name="Jeffery W."/>
            <person name="Warren W."/>
            <person name="Wilson R.K."/>
        </authorList>
    </citation>
    <scope>NUCLEOTIDE SEQUENCE</scope>
    <source>
        <strain evidence="4">female</strain>
    </source>
</reference>
<evidence type="ECO:0000256" key="2">
    <source>
        <dbReference type="SAM" id="MobiDB-lite"/>
    </source>
</evidence>
<dbReference type="STRING" id="7994.ENSAMXP00000053480"/>
<protein>
    <submittedName>
        <fullName evidence="3">ATR interacting protein</fullName>
    </submittedName>
</protein>
<name>A0A3B1KHI7_ASTMX</name>
<dbReference type="GeneTree" id="ENSGT00940000166455"/>
<reference evidence="3" key="3">
    <citation type="submission" date="2025-08" db="UniProtKB">
        <authorList>
            <consortium name="Ensembl"/>
        </authorList>
    </citation>
    <scope>IDENTIFICATION</scope>
</reference>
<dbReference type="Bgee" id="ENSAMXG00000005302">
    <property type="expression patterns" value="Expressed in testis and 14 other cell types or tissues"/>
</dbReference>
<feature type="compositionally biased region" description="Basic residues" evidence="2">
    <location>
        <begin position="1"/>
        <end position="12"/>
    </location>
</feature>